<sequence>MTSHRRTNRTIPNIAGSIASHPRHSSQYRISHVVRTVLVSILLAALTFAGTAAAAVWVDINSTIEQRSFTLPVQADDADKDNEPQLVDVNAGKPVNVLLLGQDTREGDGNAAVGGSDDSTANLHNADTTIVAQIAADRSYINLVSIPRDSMVDVPSCSTANGTIPAQYYVQFNSIFANAYSYGGDLASAAGCTVNAVNALTGLDIQEVVVVDFQGLSSMIDALGGVDICIPFDTQDTYTGLDLKRGMQHLDGTQATQYARMRHGTGTDGSDVMRTTRQQYLIKALLNEALSKNLFTNSPQLYQLARAALESLNISDGLADAATLAGLAMSLKNLDSSRLYAQTVPVVADPYNPTARVVWSDAADAVWEKLRTNQPLTAQSDDGQSADGTADDSSGTASDTPSDTSANADSSQQTTQDGTDTDTDTDTEQTQQAAPDPNTGLVTSVDPYTLQEVLTDPATGGVVDPETGSITDPLTGQYIGMADQYIMYTFCRVS</sequence>
<feature type="compositionally biased region" description="Polar residues" evidence="2">
    <location>
        <begin position="374"/>
        <end position="408"/>
    </location>
</feature>
<evidence type="ECO:0000256" key="2">
    <source>
        <dbReference type="SAM" id="MobiDB-lite"/>
    </source>
</evidence>
<dbReference type="AlphaFoldDB" id="A0A087CWR3"/>
<organism evidence="5 6">
    <name type="scientific">Bifidobacterium pullorum subsp. saeculare DSM 6531 = LMG 14934</name>
    <dbReference type="NCBI Taxonomy" id="1437611"/>
    <lineage>
        <taxon>Bacteria</taxon>
        <taxon>Bacillati</taxon>
        <taxon>Actinomycetota</taxon>
        <taxon>Actinomycetes</taxon>
        <taxon>Bifidobacteriales</taxon>
        <taxon>Bifidobacteriaceae</taxon>
        <taxon>Bifidobacterium</taxon>
    </lineage>
</organism>
<keyword evidence="3" id="KW-0812">Transmembrane</keyword>
<evidence type="ECO:0000259" key="4">
    <source>
        <dbReference type="Pfam" id="PF03816"/>
    </source>
</evidence>
<evidence type="ECO:0000313" key="5">
    <source>
        <dbReference type="EMBL" id="KFI87713.1"/>
    </source>
</evidence>
<name>A0A087CWR3_9BIFI</name>
<gene>
    <name evidence="5" type="ORF">BSAE_0889</name>
</gene>
<protein>
    <submittedName>
        <fullName evidence="5">Cell envelope-like function transcriptional attenuator common domain protein</fullName>
    </submittedName>
</protein>
<feature type="compositionally biased region" description="Low complexity" evidence="2">
    <location>
        <begin position="409"/>
        <end position="418"/>
    </location>
</feature>
<dbReference type="RefSeq" id="WP_033509270.1">
    <property type="nucleotide sequence ID" value="NZ_JDTM01000005.1"/>
</dbReference>
<evidence type="ECO:0000313" key="6">
    <source>
        <dbReference type="Proteomes" id="UP000029040"/>
    </source>
</evidence>
<keyword evidence="3" id="KW-1133">Transmembrane helix</keyword>
<dbReference type="Gene3D" id="3.40.630.190">
    <property type="entry name" value="LCP protein"/>
    <property type="match status" value="1"/>
</dbReference>
<feature type="region of interest" description="Disordered" evidence="2">
    <location>
        <begin position="374"/>
        <end position="443"/>
    </location>
</feature>
<evidence type="ECO:0000256" key="1">
    <source>
        <dbReference type="ARBA" id="ARBA00006068"/>
    </source>
</evidence>
<dbReference type="InterPro" id="IPR004474">
    <property type="entry name" value="LytR_CpsA_psr"/>
</dbReference>
<accession>A0A087CWR3</accession>
<evidence type="ECO:0000256" key="3">
    <source>
        <dbReference type="SAM" id="Phobius"/>
    </source>
</evidence>
<dbReference type="InterPro" id="IPR050922">
    <property type="entry name" value="LytR/CpsA/Psr_CW_biosynth"/>
</dbReference>
<keyword evidence="3" id="KW-0472">Membrane</keyword>
<dbReference type="NCBIfam" id="TIGR00350">
    <property type="entry name" value="lytR_cpsA_psr"/>
    <property type="match status" value="1"/>
</dbReference>
<feature type="transmembrane region" description="Helical" evidence="3">
    <location>
        <begin position="33"/>
        <end position="58"/>
    </location>
</feature>
<reference evidence="5 6" key="1">
    <citation type="submission" date="2014-03" db="EMBL/GenBank/DDBJ databases">
        <title>Genomics of Bifidobacteria.</title>
        <authorList>
            <person name="Ventura M."/>
            <person name="Milani C."/>
            <person name="Lugli G.A."/>
        </authorList>
    </citation>
    <scope>NUCLEOTIDE SEQUENCE [LARGE SCALE GENOMIC DNA]</scope>
    <source>
        <strain evidence="5 6">LMG 14934</strain>
    </source>
</reference>
<comment type="caution">
    <text evidence="5">The sequence shown here is derived from an EMBL/GenBank/DDBJ whole genome shotgun (WGS) entry which is preliminary data.</text>
</comment>
<dbReference type="Proteomes" id="UP000029040">
    <property type="component" value="Unassembled WGS sequence"/>
</dbReference>
<comment type="similarity">
    <text evidence="1">Belongs to the LytR/CpsA/Psr (LCP) family.</text>
</comment>
<dbReference type="PANTHER" id="PTHR33392">
    <property type="entry name" value="POLYISOPRENYL-TEICHOIC ACID--PEPTIDOGLYCAN TEICHOIC ACID TRANSFERASE TAGU"/>
    <property type="match status" value="1"/>
</dbReference>
<dbReference type="Pfam" id="PF03816">
    <property type="entry name" value="LytR_cpsA_psr"/>
    <property type="match status" value="1"/>
</dbReference>
<dbReference type="PANTHER" id="PTHR33392:SF6">
    <property type="entry name" value="POLYISOPRENYL-TEICHOIC ACID--PEPTIDOGLYCAN TEICHOIC ACID TRANSFERASE TAGU"/>
    <property type="match status" value="1"/>
</dbReference>
<feature type="domain" description="Cell envelope-related transcriptional attenuator" evidence="4">
    <location>
        <begin position="125"/>
        <end position="289"/>
    </location>
</feature>
<proteinExistence type="inferred from homology"/>
<dbReference type="EMBL" id="JGZM01000004">
    <property type="protein sequence ID" value="KFI87713.1"/>
    <property type="molecule type" value="Genomic_DNA"/>
</dbReference>